<proteinExistence type="predicted"/>
<dbReference type="AlphaFoldDB" id="A0A413UYA2"/>
<protein>
    <submittedName>
        <fullName evidence="2">DUF4906 domain-containing protein</fullName>
    </submittedName>
</protein>
<accession>A0A413UYA2</accession>
<organism evidence="2 3">
    <name type="scientific">Bacteroides stercoris</name>
    <dbReference type="NCBI Taxonomy" id="46506"/>
    <lineage>
        <taxon>Bacteria</taxon>
        <taxon>Pseudomonadati</taxon>
        <taxon>Bacteroidota</taxon>
        <taxon>Bacteroidia</taxon>
        <taxon>Bacteroidales</taxon>
        <taxon>Bacteroidaceae</taxon>
        <taxon>Bacteroides</taxon>
    </lineage>
</organism>
<dbReference type="InterPro" id="IPR032594">
    <property type="entry name" value="DUF4906"/>
</dbReference>
<reference evidence="2 3" key="1">
    <citation type="submission" date="2018-08" db="EMBL/GenBank/DDBJ databases">
        <title>A genome reference for cultivated species of the human gut microbiota.</title>
        <authorList>
            <person name="Zou Y."/>
            <person name="Xue W."/>
            <person name="Luo G."/>
        </authorList>
    </citation>
    <scope>NUCLEOTIDE SEQUENCE [LARGE SCALE GENOMIC DNA]</scope>
    <source>
        <strain evidence="2 3">AM40-34</strain>
    </source>
</reference>
<name>A0A413UYA2_BACSE</name>
<evidence type="ECO:0000313" key="2">
    <source>
        <dbReference type="EMBL" id="RHB25899.1"/>
    </source>
</evidence>
<dbReference type="Pfam" id="PF16249">
    <property type="entry name" value="DUF4906"/>
    <property type="match status" value="1"/>
</dbReference>
<feature type="domain" description="DUF4906" evidence="1">
    <location>
        <begin position="256"/>
        <end position="331"/>
    </location>
</feature>
<dbReference type="EMBL" id="QSGN01000042">
    <property type="protein sequence ID" value="RHB25899.1"/>
    <property type="molecule type" value="Genomic_DNA"/>
</dbReference>
<gene>
    <name evidence="2" type="ORF">DW889_13955</name>
</gene>
<dbReference type="Gene3D" id="2.60.40.2580">
    <property type="match status" value="1"/>
</dbReference>
<comment type="caution">
    <text evidence="2">The sequence shown here is derived from an EMBL/GenBank/DDBJ whole genome shotgun (WGS) entry which is preliminary data.</text>
</comment>
<dbReference type="RefSeq" id="WP_117907536.1">
    <property type="nucleotide sequence ID" value="NZ_AP031449.1"/>
</dbReference>
<sequence length="807" mass="86939">MKVTRFFGLWALSVLCVLSCTDGEQGTGGIIPDVATKPVKLSLGTTPMQEAGSVTRVRGDNSLDLVLGEETGKGACNAGTRTGTLTDTQEDAVNDICVFQFGNTDGKLKYSEYTSLMDGELTADISLASGVGSCTVYVLANVGNIIRKVAYGSALADFKKLAAEVSSGKGTGQNLPMCGYKADFNSEADNASLTVSLTRAVAKVSLNLTTPNAGDAFAVTSVRLMNVAKKLYYVESATTVPTAAELTTYTSDNTKSITWYIPENKAGSNALTNWKDRYEGNAPATATYILIEGSYTPQNGTARDVSYAIYLGAGNSAADFNVVRNTKYAVNAAIKGTDMNDGRVLIGRDLSAAGTQTANCYVVKTTDANKWYRFKATIRGNGAETPAQISYTGAVIPANDRIAPTNAALVWETREGGTSPTLDYVGYSKNGYIVFKLGKASEGNAVVAAKNGTATLWSWHIWTTAAFDRNGIKVQTYETRPRNGLAPYADITKREFKMMDRNLGAASGKATKVAEEAIKTYGVYFQFGRKDPFPAAGVMTRTNDADIVPVYDANGNKILKNSNQIKNSTITKGIDQAAVKLQLAYVVENPLMFILRDDDDKLAIYGGDSAEPSYNWIFAAHPAKNDKDGSVPWKASNKLWGSGVQDERNSLILGTIINVKKTIYDPCPYGYHMPPQDAWTNFTTVTTAYITNIVTEYNVIAEDKYNQTTDGTGFVDENFKVWGRRFFTTGNTAIADASNVAFYPAMGYRFGDDGRVHSVGRGCYAWSASPYSAKSSKGGFLGTGADWVHPVSATFRSDAFPVRCVRD</sequence>
<evidence type="ECO:0000313" key="3">
    <source>
        <dbReference type="Proteomes" id="UP000283482"/>
    </source>
</evidence>
<dbReference type="Proteomes" id="UP000283482">
    <property type="component" value="Unassembled WGS sequence"/>
</dbReference>
<evidence type="ECO:0000259" key="1">
    <source>
        <dbReference type="Pfam" id="PF16249"/>
    </source>
</evidence>